<comment type="similarity">
    <text evidence="2">Belongs to the bacterial solute-binding protein 1 family.</text>
</comment>
<dbReference type="EMBL" id="JBEQCT010000012">
    <property type="protein sequence ID" value="MFM2486866.1"/>
    <property type="molecule type" value="Genomic_DNA"/>
</dbReference>
<protein>
    <submittedName>
        <fullName evidence="4">ABC transporter substrate-binding protein</fullName>
    </submittedName>
</protein>
<comment type="subcellular location">
    <subcellularLocation>
        <location evidence="1">Periplasm</location>
    </subcellularLocation>
</comment>
<dbReference type="SUPFAM" id="SSF53850">
    <property type="entry name" value="Periplasmic binding protein-like II"/>
    <property type="match status" value="1"/>
</dbReference>
<accession>A0ABW9GAY0</accession>
<dbReference type="Pfam" id="PF13416">
    <property type="entry name" value="SBP_bac_8"/>
    <property type="match status" value="1"/>
</dbReference>
<name>A0ABW9GAY0_9GAMM</name>
<proteinExistence type="inferred from homology"/>
<dbReference type="PANTHER" id="PTHR43649:SF30">
    <property type="entry name" value="ABC TRANSPORTER SUBSTRATE-BINDING PROTEIN"/>
    <property type="match status" value="1"/>
</dbReference>
<dbReference type="Proteomes" id="UP001629953">
    <property type="component" value="Unassembled WGS sequence"/>
</dbReference>
<feature type="chain" id="PRO_5045381389" evidence="3">
    <location>
        <begin position="22"/>
        <end position="435"/>
    </location>
</feature>
<evidence type="ECO:0000256" key="2">
    <source>
        <dbReference type="ARBA" id="ARBA00008520"/>
    </source>
</evidence>
<dbReference type="InterPro" id="IPR050490">
    <property type="entry name" value="Bact_solute-bd_prot1"/>
</dbReference>
<dbReference type="Gene3D" id="3.40.190.10">
    <property type="entry name" value="Periplasmic binding protein-like II"/>
    <property type="match status" value="2"/>
</dbReference>
<evidence type="ECO:0000256" key="1">
    <source>
        <dbReference type="ARBA" id="ARBA00004418"/>
    </source>
</evidence>
<dbReference type="InterPro" id="IPR006059">
    <property type="entry name" value="SBP"/>
</dbReference>
<reference evidence="4 5" key="1">
    <citation type="journal article" date="2013" name="Int. J. Syst. Evol. Microbiol.">
        <title>Celerinatantimonas yamalensis sp. nov., a cold-adapted diazotrophic bacterium from a cold permafrost brine.</title>
        <authorList>
            <person name="Shcherbakova V."/>
            <person name="Chuvilskaya N."/>
            <person name="Rivkina E."/>
            <person name="Demidov N."/>
            <person name="Uchaeva V."/>
            <person name="Suetin S."/>
            <person name="Suzina N."/>
            <person name="Gilichinsky D."/>
        </authorList>
    </citation>
    <scope>NUCLEOTIDE SEQUENCE [LARGE SCALE GENOMIC DNA]</scope>
    <source>
        <strain evidence="4 5">C7</strain>
    </source>
</reference>
<evidence type="ECO:0000256" key="3">
    <source>
        <dbReference type="SAM" id="SignalP"/>
    </source>
</evidence>
<gene>
    <name evidence="4" type="ORF">ABUE30_17685</name>
</gene>
<evidence type="ECO:0000313" key="5">
    <source>
        <dbReference type="Proteomes" id="UP001629953"/>
    </source>
</evidence>
<comment type="caution">
    <text evidence="4">The sequence shown here is derived from an EMBL/GenBank/DDBJ whole genome shotgun (WGS) entry which is preliminary data.</text>
</comment>
<dbReference type="CDD" id="cd14748">
    <property type="entry name" value="PBP2_UgpB"/>
    <property type="match status" value="1"/>
</dbReference>
<dbReference type="RefSeq" id="WP_408625166.1">
    <property type="nucleotide sequence ID" value="NZ_JBEQCT010000012.1"/>
</dbReference>
<sequence length="435" mass="47993">MNKQTLLAAIIAAGTIAPTMAATHIDMMFPAPVDGKLTVEMNKLIKNFNQEHPNIKVRPIFTGSYDTTKQKAEAAAKAGNPPALVIMSANYTADLAINDEILPMDALFKYGKEHDATAFLKANFWKAVQKNAMFDGKAYAIPFHNSTPVLYYNKDLFNKAGIAHAPNTWAELREDARKLTNLSQGQWGIMLPSTNNDYGGWVLSSFVHANGGFFNNPDYPGEVYYNSVTTIGALDLYKDLIFKDKTMPKGVLDSKQIDAQFLSGKLGMTVMSTGSLSFIRSHAKSFHLGVAMLPKNVRRGVIIGGASLVSFKGISTDQKKAAYTLLQYLVSPKINGQWSRFTGYFAPRKQAYDLPEMKAFLNKYPSALVAFKQLKYAYPWYSTYETVAVRQAMENQLAAMISSPDITPQQAAATAQANADKILAPYQQQTALDQQ</sequence>
<evidence type="ECO:0000313" key="4">
    <source>
        <dbReference type="EMBL" id="MFM2486866.1"/>
    </source>
</evidence>
<organism evidence="4 5">
    <name type="scientific">Celerinatantimonas yamalensis</name>
    <dbReference type="NCBI Taxonomy" id="559956"/>
    <lineage>
        <taxon>Bacteria</taxon>
        <taxon>Pseudomonadati</taxon>
        <taxon>Pseudomonadota</taxon>
        <taxon>Gammaproteobacteria</taxon>
        <taxon>Celerinatantimonadaceae</taxon>
        <taxon>Celerinatantimonas</taxon>
    </lineage>
</organism>
<keyword evidence="3" id="KW-0732">Signal</keyword>
<feature type="signal peptide" evidence="3">
    <location>
        <begin position="1"/>
        <end position="21"/>
    </location>
</feature>
<dbReference type="PANTHER" id="PTHR43649">
    <property type="entry name" value="ARABINOSE-BINDING PROTEIN-RELATED"/>
    <property type="match status" value="1"/>
</dbReference>
<keyword evidence="5" id="KW-1185">Reference proteome</keyword>